<sequence>MFVFEACFFQKDSYGIFENVLPFSHSTCLSVIFKREESL</sequence>
<evidence type="ECO:0000313" key="2">
    <source>
        <dbReference type="Proteomes" id="UP000016511"/>
    </source>
</evidence>
<proteinExistence type="predicted"/>
<dbReference type="EMBL" id="AWSJ01000159">
    <property type="protein sequence ID" value="ERI09382.1"/>
    <property type="molecule type" value="Genomic_DNA"/>
</dbReference>
<dbReference type="HOGENOM" id="CLU_3303857_0_0_9"/>
<evidence type="ECO:0000313" key="1">
    <source>
        <dbReference type="EMBL" id="ERI09382.1"/>
    </source>
</evidence>
<organism evidence="1 2">
    <name type="scientific">Aneurinibacillus aneurinilyticus ATCC 12856</name>
    <dbReference type="NCBI Taxonomy" id="649747"/>
    <lineage>
        <taxon>Bacteria</taxon>
        <taxon>Bacillati</taxon>
        <taxon>Bacillota</taxon>
        <taxon>Bacilli</taxon>
        <taxon>Bacillales</taxon>
        <taxon>Paenibacillaceae</taxon>
        <taxon>Aneurinibacillus group</taxon>
        <taxon>Aneurinibacillus</taxon>
    </lineage>
</organism>
<comment type="caution">
    <text evidence="1">The sequence shown here is derived from an EMBL/GenBank/DDBJ whole genome shotgun (WGS) entry which is preliminary data.</text>
</comment>
<dbReference type="AlphaFoldDB" id="U1YB98"/>
<keyword evidence="2" id="KW-1185">Reference proteome</keyword>
<accession>U1YB98</accession>
<dbReference type="STRING" id="649747.HMPREF0083_02552"/>
<gene>
    <name evidence="1" type="ORF">HMPREF0083_02552</name>
</gene>
<reference evidence="1 2" key="1">
    <citation type="submission" date="2013-08" db="EMBL/GenBank/DDBJ databases">
        <authorList>
            <person name="Weinstock G."/>
            <person name="Sodergren E."/>
            <person name="Wylie T."/>
            <person name="Fulton L."/>
            <person name="Fulton R."/>
            <person name="Fronick C."/>
            <person name="O'Laughlin M."/>
            <person name="Godfrey J."/>
            <person name="Miner T."/>
            <person name="Herter B."/>
            <person name="Appelbaum E."/>
            <person name="Cordes M."/>
            <person name="Lek S."/>
            <person name="Wollam A."/>
            <person name="Pepin K.H."/>
            <person name="Palsikar V.B."/>
            <person name="Mitreva M."/>
            <person name="Wilson R.K."/>
        </authorList>
    </citation>
    <scope>NUCLEOTIDE SEQUENCE [LARGE SCALE GENOMIC DNA]</scope>
    <source>
        <strain evidence="1 2">ATCC 12856</strain>
    </source>
</reference>
<protein>
    <submittedName>
        <fullName evidence="1">Uncharacterized protein</fullName>
    </submittedName>
</protein>
<name>U1YB98_ANEAE</name>
<dbReference type="Proteomes" id="UP000016511">
    <property type="component" value="Unassembled WGS sequence"/>
</dbReference>